<evidence type="ECO:0000313" key="1">
    <source>
        <dbReference type="EMBL" id="GAG30569.1"/>
    </source>
</evidence>
<proteinExistence type="predicted"/>
<organism evidence="1">
    <name type="scientific">marine sediment metagenome</name>
    <dbReference type="NCBI Taxonomy" id="412755"/>
    <lineage>
        <taxon>unclassified sequences</taxon>
        <taxon>metagenomes</taxon>
        <taxon>ecological metagenomes</taxon>
    </lineage>
</organism>
<reference evidence="1" key="1">
    <citation type="journal article" date="2014" name="Front. Microbiol.">
        <title>High frequency of phylogenetically diverse reductive dehalogenase-homologous genes in deep subseafloor sedimentary metagenomes.</title>
        <authorList>
            <person name="Kawai M."/>
            <person name="Futagami T."/>
            <person name="Toyoda A."/>
            <person name="Takaki Y."/>
            <person name="Nishi S."/>
            <person name="Hori S."/>
            <person name="Arai W."/>
            <person name="Tsubouchi T."/>
            <person name="Morono Y."/>
            <person name="Uchiyama I."/>
            <person name="Ito T."/>
            <person name="Fujiyama A."/>
            <person name="Inagaki F."/>
            <person name="Takami H."/>
        </authorList>
    </citation>
    <scope>NUCLEOTIDE SEQUENCE</scope>
    <source>
        <strain evidence="1">Expedition CK06-06</strain>
    </source>
</reference>
<dbReference type="EMBL" id="BARS01042598">
    <property type="protein sequence ID" value="GAG30569.1"/>
    <property type="molecule type" value="Genomic_DNA"/>
</dbReference>
<accession>X0WHY9</accession>
<dbReference type="AlphaFoldDB" id="X0WHY9"/>
<feature type="non-terminal residue" evidence="1">
    <location>
        <position position="1"/>
    </location>
</feature>
<protein>
    <submittedName>
        <fullName evidence="1">Uncharacterized protein</fullName>
    </submittedName>
</protein>
<comment type="caution">
    <text evidence="1">The sequence shown here is derived from an EMBL/GenBank/DDBJ whole genome shotgun (WGS) entry which is preliminary data.</text>
</comment>
<name>X0WHY9_9ZZZZ</name>
<gene>
    <name evidence="1" type="ORF">S01H1_64620</name>
</gene>
<sequence length="194" mass="21943">EIFFIHYNGLGPEKVEKYFTFTMPDKYVAKIAYPEFRKRGYRISRGEIALRNQGSGRSYRFPTVLMENITAIAITNLKNRINRIKAKAIARATTKYLASKGAEMIARDQGGELVGLLVKLTANVASVATEQADVRQWRLLPAEIRVGRTVIPAGEYSGKIDFVDSGGYVISSREIARFSVKKGEKRFFIHRTLY</sequence>